<comment type="caution">
    <text evidence="11">The sequence shown here is derived from an EMBL/GenBank/DDBJ whole genome shotgun (WGS) entry which is preliminary data.</text>
</comment>
<evidence type="ECO:0000256" key="6">
    <source>
        <dbReference type="ARBA" id="ARBA00058362"/>
    </source>
</evidence>
<dbReference type="InterPro" id="IPR036390">
    <property type="entry name" value="WH_DNA-bd_sf"/>
</dbReference>
<comment type="pathway">
    <text evidence="7">Amino-acid degradation; L-histidine degradation into L-glutamate [regulation].</text>
</comment>
<dbReference type="AlphaFoldDB" id="A0A432YM51"/>
<comment type="function">
    <text evidence="6">Repressor which binds to the hutP region in the histidine utilization (hut) operon. It blocks the expression of all the hut genes in the absence of inducer.</text>
</comment>
<evidence type="ECO:0000256" key="1">
    <source>
        <dbReference type="ARBA" id="ARBA00022491"/>
    </source>
</evidence>
<dbReference type="InterPro" id="IPR000524">
    <property type="entry name" value="Tscrpt_reg_HTH_GntR"/>
</dbReference>
<dbReference type="Pfam" id="PF07702">
    <property type="entry name" value="UTRA"/>
    <property type="match status" value="1"/>
</dbReference>
<dbReference type="Gene3D" id="1.10.10.10">
    <property type="entry name" value="Winged helix-like DNA-binding domain superfamily/Winged helix DNA-binding domain"/>
    <property type="match status" value="1"/>
</dbReference>
<keyword evidence="4" id="KW-0238">DNA-binding</keyword>
<evidence type="ECO:0000256" key="4">
    <source>
        <dbReference type="ARBA" id="ARBA00023125"/>
    </source>
</evidence>
<dbReference type="PRINTS" id="PR00035">
    <property type="entry name" value="HTHGNTR"/>
</dbReference>
<dbReference type="Gene3D" id="3.40.1410.10">
    <property type="entry name" value="Chorismate lyase-like"/>
    <property type="match status" value="1"/>
</dbReference>
<evidence type="ECO:0000256" key="9">
    <source>
        <dbReference type="NCBIfam" id="TIGR02018"/>
    </source>
</evidence>
<protein>
    <recommendedName>
        <fullName evidence="8 9">Histidine utilization repressor</fullName>
    </recommendedName>
</protein>
<dbReference type="SUPFAM" id="SSF64288">
    <property type="entry name" value="Chorismate lyase-like"/>
    <property type="match status" value="1"/>
</dbReference>
<reference evidence="11 12" key="1">
    <citation type="journal article" date="2011" name="Front. Microbiol.">
        <title>Genomic signatures of strain selection and enhancement in Bacillus atrophaeus var. globigii, a historical biowarfare simulant.</title>
        <authorList>
            <person name="Gibbons H.S."/>
            <person name="Broomall S.M."/>
            <person name="McNew L.A."/>
            <person name="Daligault H."/>
            <person name="Chapman C."/>
            <person name="Bruce D."/>
            <person name="Karavis M."/>
            <person name="Krepps M."/>
            <person name="McGregor P.A."/>
            <person name="Hong C."/>
            <person name="Park K.H."/>
            <person name="Akmal A."/>
            <person name="Feldman A."/>
            <person name="Lin J.S."/>
            <person name="Chang W.E."/>
            <person name="Higgs B.W."/>
            <person name="Demirev P."/>
            <person name="Lindquist J."/>
            <person name="Liem A."/>
            <person name="Fochler E."/>
            <person name="Read T.D."/>
            <person name="Tapia R."/>
            <person name="Johnson S."/>
            <person name="Bishop-Lilly K.A."/>
            <person name="Detter C."/>
            <person name="Han C."/>
            <person name="Sozhamannan S."/>
            <person name="Rosenzweig C.N."/>
            <person name="Skowronski E.W."/>
        </authorList>
    </citation>
    <scope>NUCLEOTIDE SEQUENCE [LARGE SCALE GENOMIC DNA]</scope>
    <source>
        <strain evidence="11 12">TPS4-2</strain>
    </source>
</reference>
<sequence>MNKFTKIKEHIYHKIESGEWPENHPVSSENALCKQFSVSRMTARRALQELADEGLVIRTQGSGTYVAPIKSQTSFMAIRNIADEVRSRGHDYRAKVHLLKEQPASAQIAEALELEEGAPVYHSLITHYENDQPVQLEERFVNPTLVPDYLKQDYSKVTPHEYLCVVSPLTEASHQIEAILPVHSVCQYLSIDRHEPCLRIFRRTWSSGGVVTFATLTHPGSRFKLGGHLTFKE</sequence>
<gene>
    <name evidence="11" type="primary">hutC</name>
    <name evidence="11" type="ORF">CWI73_11280</name>
</gene>
<dbReference type="SMART" id="SM00866">
    <property type="entry name" value="UTRA"/>
    <property type="match status" value="1"/>
</dbReference>
<evidence type="ECO:0000256" key="3">
    <source>
        <dbReference type="ARBA" id="ARBA00023015"/>
    </source>
</evidence>
<dbReference type="GO" id="GO:0006547">
    <property type="term" value="P:L-histidine metabolic process"/>
    <property type="evidence" value="ECO:0007669"/>
    <property type="project" value="UniProtKB-UniRule"/>
</dbReference>
<dbReference type="NCBIfam" id="TIGR02018">
    <property type="entry name" value="his_ut_repres"/>
    <property type="match status" value="1"/>
</dbReference>
<dbReference type="InterPro" id="IPR028978">
    <property type="entry name" value="Chorismate_lyase_/UTRA_dom_sf"/>
</dbReference>
<name>A0A432YM51_9GAMM</name>
<dbReference type="GO" id="GO:0003677">
    <property type="term" value="F:DNA binding"/>
    <property type="evidence" value="ECO:0007669"/>
    <property type="project" value="UniProtKB-UniRule"/>
</dbReference>
<dbReference type="CDD" id="cd07377">
    <property type="entry name" value="WHTH_GntR"/>
    <property type="match status" value="1"/>
</dbReference>
<dbReference type="PANTHER" id="PTHR44846:SF16">
    <property type="entry name" value="TRANSCRIPTIONAL REGULATOR PHNF-RELATED"/>
    <property type="match status" value="1"/>
</dbReference>
<dbReference type="FunFam" id="1.10.10.10:FF:000079">
    <property type="entry name" value="GntR family transcriptional regulator"/>
    <property type="match status" value="1"/>
</dbReference>
<dbReference type="SMART" id="SM00345">
    <property type="entry name" value="HTH_GNTR"/>
    <property type="match status" value="1"/>
</dbReference>
<evidence type="ECO:0000259" key="10">
    <source>
        <dbReference type="PROSITE" id="PS50949"/>
    </source>
</evidence>
<evidence type="ECO:0000256" key="2">
    <source>
        <dbReference type="ARBA" id="ARBA00022808"/>
    </source>
</evidence>
<dbReference type="PANTHER" id="PTHR44846">
    <property type="entry name" value="MANNOSYL-D-GLYCERATE TRANSPORT/METABOLISM SYSTEM REPRESSOR MNGR-RELATED"/>
    <property type="match status" value="1"/>
</dbReference>
<dbReference type="EMBL" id="PIQA01000013">
    <property type="protein sequence ID" value="RUO62044.1"/>
    <property type="molecule type" value="Genomic_DNA"/>
</dbReference>
<evidence type="ECO:0000256" key="7">
    <source>
        <dbReference type="ARBA" id="ARBA00060686"/>
    </source>
</evidence>
<evidence type="ECO:0000256" key="8">
    <source>
        <dbReference type="ARBA" id="ARBA00071620"/>
    </source>
</evidence>
<dbReference type="GO" id="GO:0045892">
    <property type="term" value="P:negative regulation of DNA-templated transcription"/>
    <property type="evidence" value="ECO:0007669"/>
    <property type="project" value="UniProtKB-UniRule"/>
</dbReference>
<keyword evidence="2" id="KW-0369">Histidine metabolism</keyword>
<dbReference type="SUPFAM" id="SSF46785">
    <property type="entry name" value="Winged helix' DNA-binding domain"/>
    <property type="match status" value="1"/>
</dbReference>
<organism evidence="11 12">
    <name type="scientific">Idiomarina piscisalsi</name>
    <dbReference type="NCBI Taxonomy" id="1096243"/>
    <lineage>
        <taxon>Bacteria</taxon>
        <taxon>Pseudomonadati</taxon>
        <taxon>Pseudomonadota</taxon>
        <taxon>Gammaproteobacteria</taxon>
        <taxon>Alteromonadales</taxon>
        <taxon>Idiomarinaceae</taxon>
        <taxon>Idiomarina</taxon>
    </lineage>
</organism>
<dbReference type="InterPro" id="IPR036388">
    <property type="entry name" value="WH-like_DNA-bd_sf"/>
</dbReference>
<feature type="domain" description="HTH gntR-type" evidence="10">
    <location>
        <begin position="1"/>
        <end position="69"/>
    </location>
</feature>
<proteinExistence type="predicted"/>
<dbReference type="GO" id="GO:0003700">
    <property type="term" value="F:DNA-binding transcription factor activity"/>
    <property type="evidence" value="ECO:0007669"/>
    <property type="project" value="UniProtKB-UniRule"/>
</dbReference>
<dbReference type="InterPro" id="IPR050679">
    <property type="entry name" value="Bact_HTH_transcr_reg"/>
</dbReference>
<evidence type="ECO:0000313" key="12">
    <source>
        <dbReference type="Proteomes" id="UP000288361"/>
    </source>
</evidence>
<dbReference type="InterPro" id="IPR010248">
    <property type="entry name" value="His_ut_repres"/>
</dbReference>
<dbReference type="FunFam" id="3.40.1410.10:FF:000004">
    <property type="entry name" value="Histidine utilization repressor"/>
    <property type="match status" value="1"/>
</dbReference>
<keyword evidence="1" id="KW-0678">Repressor</keyword>
<accession>A0A432YM51</accession>
<dbReference type="InterPro" id="IPR011663">
    <property type="entry name" value="UTRA"/>
</dbReference>
<dbReference type="Proteomes" id="UP000288361">
    <property type="component" value="Unassembled WGS sequence"/>
</dbReference>
<keyword evidence="3" id="KW-0805">Transcription regulation</keyword>
<dbReference type="RefSeq" id="WP_100691270.1">
    <property type="nucleotide sequence ID" value="NZ_JBHUMT010000003.1"/>
</dbReference>
<dbReference type="PROSITE" id="PS50949">
    <property type="entry name" value="HTH_GNTR"/>
    <property type="match status" value="1"/>
</dbReference>
<evidence type="ECO:0000313" key="11">
    <source>
        <dbReference type="EMBL" id="RUO62044.1"/>
    </source>
</evidence>
<evidence type="ECO:0000256" key="5">
    <source>
        <dbReference type="ARBA" id="ARBA00023163"/>
    </source>
</evidence>
<dbReference type="Pfam" id="PF00392">
    <property type="entry name" value="GntR"/>
    <property type="match status" value="1"/>
</dbReference>
<keyword evidence="5" id="KW-0804">Transcription</keyword>